<evidence type="ECO:0000313" key="3">
    <source>
        <dbReference type="EMBL" id="NNJ26856.1"/>
    </source>
</evidence>
<reference evidence="3 4" key="1">
    <citation type="journal article" date="2020" name="Syst. Appl. Microbiol.">
        <title>Alienimonas chondri sp. nov., a novel planctomycete isolated from the biofilm of the red alga Chondrus crispus.</title>
        <authorList>
            <person name="Vitorino I."/>
            <person name="Albuquerque L."/>
            <person name="Wiegand S."/>
            <person name="Kallscheuer N."/>
            <person name="da Costa M.S."/>
            <person name="Lobo-da-Cunha A."/>
            <person name="Jogler C."/>
            <person name="Lage O.M."/>
        </authorList>
    </citation>
    <scope>NUCLEOTIDE SEQUENCE [LARGE SCALE GENOMIC DNA]</scope>
    <source>
        <strain evidence="3 4">LzC2</strain>
    </source>
</reference>
<feature type="chain" id="PRO_5046639617" description="Flagella basal body P-ring formation protein FlgA SAF domain-containing protein" evidence="1">
    <location>
        <begin position="23"/>
        <end position="385"/>
    </location>
</feature>
<keyword evidence="1" id="KW-0732">Signal</keyword>
<name>A0ABX1VHA9_9PLAN</name>
<evidence type="ECO:0000313" key="4">
    <source>
        <dbReference type="Proteomes" id="UP000609651"/>
    </source>
</evidence>
<evidence type="ECO:0000256" key="1">
    <source>
        <dbReference type="SAM" id="SignalP"/>
    </source>
</evidence>
<dbReference type="PANTHER" id="PTHR36307">
    <property type="entry name" value="FLAGELLA BASAL BODY P-RING FORMATION PROTEIN FLGA"/>
    <property type="match status" value="1"/>
</dbReference>
<dbReference type="InterPro" id="IPR039246">
    <property type="entry name" value="Flagellar_FlgA"/>
</dbReference>
<dbReference type="RefSeq" id="WP_171188295.1">
    <property type="nucleotide sequence ID" value="NZ_WTPX01000103.1"/>
</dbReference>
<keyword evidence="4" id="KW-1185">Reference proteome</keyword>
<dbReference type="EMBL" id="WTPX01000103">
    <property type="protein sequence ID" value="NNJ26856.1"/>
    <property type="molecule type" value="Genomic_DNA"/>
</dbReference>
<accession>A0ABX1VHA9</accession>
<protein>
    <recommendedName>
        <fullName evidence="2">Flagella basal body P-ring formation protein FlgA SAF domain-containing protein</fullName>
    </recommendedName>
</protein>
<feature type="domain" description="Flagella basal body P-ring formation protein FlgA SAF" evidence="2">
    <location>
        <begin position="278"/>
        <end position="333"/>
    </location>
</feature>
<sequence length="385" mass="39698">MTATKLALAFCVGGYLSATASAGVTVTLKSRAVPPSTIVRIGDVAKVVADGPADAVNATRLRSVPLAPAPAEGRTTTLSAETVRDRASAGGFAVTLAGAKSVTLTSTPSVDAARESSRAASPGDRAYAEKFVTAAVSRALTRSGAPSMRIEVAVAPDVARTIARQRPDGCDLTGLTPTPNIAQTVTLRWLDRLENVTTVDAAVRLDPPRLVPVLTEPVPRGAPITAEHVSWRAEGAEDSAFVPSTMSAPPSSIALAGGNRPAVVAPPVGFAARLPTGEAVRDLPAGSVLDADDLRQTPLVRANQTVRVESHVGGITVSRDLKATRNGLLGQTIPLTDPEGSSFDRRNQIYARVVGNRRAVLVGDAAATPAYADRAAYADPQGGTR</sequence>
<evidence type="ECO:0000259" key="2">
    <source>
        <dbReference type="Pfam" id="PF13144"/>
    </source>
</evidence>
<feature type="signal peptide" evidence="1">
    <location>
        <begin position="1"/>
        <end position="22"/>
    </location>
</feature>
<dbReference type="Proteomes" id="UP000609651">
    <property type="component" value="Unassembled WGS sequence"/>
</dbReference>
<organism evidence="3 4">
    <name type="scientific">Alienimonas chondri</name>
    <dbReference type="NCBI Taxonomy" id="2681879"/>
    <lineage>
        <taxon>Bacteria</taxon>
        <taxon>Pseudomonadati</taxon>
        <taxon>Planctomycetota</taxon>
        <taxon>Planctomycetia</taxon>
        <taxon>Planctomycetales</taxon>
        <taxon>Planctomycetaceae</taxon>
        <taxon>Alienimonas</taxon>
    </lineage>
</organism>
<dbReference type="Pfam" id="PF13144">
    <property type="entry name" value="ChapFlgA"/>
    <property type="match status" value="1"/>
</dbReference>
<proteinExistence type="predicted"/>
<comment type="caution">
    <text evidence="3">The sequence shown here is derived from an EMBL/GenBank/DDBJ whole genome shotgun (WGS) entry which is preliminary data.</text>
</comment>
<dbReference type="InterPro" id="IPR017585">
    <property type="entry name" value="SAF_FlgA"/>
</dbReference>
<dbReference type="PANTHER" id="PTHR36307:SF1">
    <property type="entry name" value="FLAGELLA BASAL BODY P-RING FORMATION PROTEIN FLGA"/>
    <property type="match status" value="1"/>
</dbReference>
<gene>
    <name evidence="3" type="ORF">LzC2_29510</name>
</gene>